<keyword evidence="5" id="KW-0812">Transmembrane</keyword>
<dbReference type="EMBL" id="JBICBT010000015">
    <property type="protein sequence ID" value="KAL3125962.1"/>
    <property type="molecule type" value="Genomic_DNA"/>
</dbReference>
<evidence type="ECO:0000256" key="2">
    <source>
        <dbReference type="ARBA" id="ARBA00022703"/>
    </source>
</evidence>
<organism evidence="7 8">
    <name type="scientific">Heterodera trifolii</name>
    <dbReference type="NCBI Taxonomy" id="157864"/>
    <lineage>
        <taxon>Eukaryota</taxon>
        <taxon>Metazoa</taxon>
        <taxon>Ecdysozoa</taxon>
        <taxon>Nematoda</taxon>
        <taxon>Chromadorea</taxon>
        <taxon>Rhabditida</taxon>
        <taxon>Tylenchina</taxon>
        <taxon>Tylenchomorpha</taxon>
        <taxon>Tylenchoidea</taxon>
        <taxon>Heteroderidae</taxon>
        <taxon>Heteroderinae</taxon>
        <taxon>Heterodera</taxon>
    </lineage>
</organism>
<evidence type="ECO:0000256" key="1">
    <source>
        <dbReference type="ARBA" id="ARBA00022670"/>
    </source>
</evidence>
<dbReference type="PANTHER" id="PTHR47901:SF8">
    <property type="entry name" value="CASPASE-3"/>
    <property type="match status" value="1"/>
</dbReference>
<feature type="compositionally biased region" description="Polar residues" evidence="4">
    <location>
        <begin position="310"/>
        <end position="325"/>
    </location>
</feature>
<evidence type="ECO:0000259" key="6">
    <source>
        <dbReference type="PROSITE" id="PS50208"/>
    </source>
</evidence>
<dbReference type="PROSITE" id="PS01121">
    <property type="entry name" value="CASPASE_HIS"/>
    <property type="match status" value="1"/>
</dbReference>
<evidence type="ECO:0000256" key="4">
    <source>
        <dbReference type="SAM" id="MobiDB-lite"/>
    </source>
</evidence>
<dbReference type="Proteomes" id="UP001620626">
    <property type="component" value="Unassembled WGS sequence"/>
</dbReference>
<dbReference type="Gene3D" id="3.40.50.1460">
    <property type="match status" value="1"/>
</dbReference>
<dbReference type="PANTHER" id="PTHR47901">
    <property type="entry name" value="CASPASE RECRUITMENT DOMAIN-CONTAINING PROTEIN 18"/>
    <property type="match status" value="1"/>
</dbReference>
<feature type="compositionally biased region" description="Basic and acidic residues" evidence="4">
    <location>
        <begin position="358"/>
        <end position="375"/>
    </location>
</feature>
<dbReference type="SUPFAM" id="SSF52129">
    <property type="entry name" value="Caspase-like"/>
    <property type="match status" value="1"/>
</dbReference>
<dbReference type="PROSITE" id="PS50208">
    <property type="entry name" value="CASPASE_P20"/>
    <property type="match status" value="1"/>
</dbReference>
<name>A0ABD2MEJ6_9BILA</name>
<dbReference type="InterPro" id="IPR029030">
    <property type="entry name" value="Caspase-like_dom_sf"/>
</dbReference>
<keyword evidence="5" id="KW-0472">Membrane</keyword>
<dbReference type="InterPro" id="IPR001309">
    <property type="entry name" value="Pept_C14_p20"/>
</dbReference>
<keyword evidence="2" id="KW-0053">Apoptosis</keyword>
<evidence type="ECO:0000256" key="5">
    <source>
        <dbReference type="SAM" id="Phobius"/>
    </source>
</evidence>
<dbReference type="AlphaFoldDB" id="A0ABD2MEJ6"/>
<sequence>MSLLLLSATAEHLLVLSAFFFPPALLIVLLVVVLATFGKSLGLRERYVSILIRIFEWGAGEIQSRRKKSGVVTGSSIFELGGDGYATVDDDSAVRTRTASRTASSAPASSTAAAATMASAATVDAAASTPVSMAVTAPWIWHPCRVEPTRDWHQAHWRTIDGYKVYLEVDRTKQQMVVILKKFAKYKGHEKADSCVLMIMTHGHYDQIYGVDDRGIDTREFIARKASKVERKKRTAKERKEEDASDSEDTDYEDDLNNHFTCVRDGQFEELVVRVRNALTRRKRPNIDSLRVFVQACRGSLEMRGGRTHSAGQSSSNATIDKPNTSKQSSRSRPRSKARSDKKSTSEKRGRSRSRGKAGSDKKSTSKSGETKLLDRYLNNW</sequence>
<dbReference type="GO" id="GO:0006508">
    <property type="term" value="P:proteolysis"/>
    <property type="evidence" value="ECO:0007669"/>
    <property type="project" value="UniProtKB-KW"/>
</dbReference>
<feature type="compositionally biased region" description="Acidic residues" evidence="4">
    <location>
        <begin position="243"/>
        <end position="252"/>
    </location>
</feature>
<dbReference type="InterPro" id="IPR002398">
    <property type="entry name" value="Pept_C14"/>
</dbReference>
<feature type="region of interest" description="Disordered" evidence="4">
    <location>
        <begin position="303"/>
        <end position="381"/>
    </location>
</feature>
<keyword evidence="3" id="KW-0378">Hydrolase</keyword>
<protein>
    <recommendedName>
        <fullName evidence="6">Caspase family p20 domain-containing protein</fullName>
    </recommendedName>
</protein>
<dbReference type="GO" id="GO:0008233">
    <property type="term" value="F:peptidase activity"/>
    <property type="evidence" value="ECO:0007669"/>
    <property type="project" value="UniProtKB-KW"/>
</dbReference>
<evidence type="ECO:0000313" key="8">
    <source>
        <dbReference type="Proteomes" id="UP001620626"/>
    </source>
</evidence>
<accession>A0ABD2MEJ6</accession>
<keyword evidence="1" id="KW-0645">Protease</keyword>
<feature type="region of interest" description="Disordered" evidence="4">
    <location>
        <begin position="227"/>
        <end position="252"/>
    </location>
</feature>
<feature type="compositionally biased region" description="Basic and acidic residues" evidence="4">
    <location>
        <begin position="338"/>
        <end position="349"/>
    </location>
</feature>
<feature type="domain" description="Caspase family p20" evidence="6">
    <location>
        <begin position="162"/>
        <end position="221"/>
    </location>
</feature>
<gene>
    <name evidence="7" type="ORF">niasHT_005095</name>
</gene>
<evidence type="ECO:0000256" key="3">
    <source>
        <dbReference type="ARBA" id="ARBA00022801"/>
    </source>
</evidence>
<dbReference type="Pfam" id="PF00656">
    <property type="entry name" value="Peptidase_C14"/>
    <property type="match status" value="1"/>
</dbReference>
<dbReference type="InterPro" id="IPR016129">
    <property type="entry name" value="Caspase_his_AS"/>
</dbReference>
<comment type="caution">
    <text evidence="7">The sequence shown here is derived from an EMBL/GenBank/DDBJ whole genome shotgun (WGS) entry which is preliminary data.</text>
</comment>
<dbReference type="InterPro" id="IPR011600">
    <property type="entry name" value="Pept_C14_caspase"/>
</dbReference>
<feature type="transmembrane region" description="Helical" evidence="5">
    <location>
        <begin position="12"/>
        <end position="37"/>
    </location>
</feature>
<reference evidence="7 8" key="1">
    <citation type="submission" date="2024-10" db="EMBL/GenBank/DDBJ databases">
        <authorList>
            <person name="Kim D."/>
        </authorList>
    </citation>
    <scope>NUCLEOTIDE SEQUENCE [LARGE SCALE GENOMIC DNA]</scope>
    <source>
        <strain evidence="7">BH-2024</strain>
    </source>
</reference>
<evidence type="ECO:0000313" key="7">
    <source>
        <dbReference type="EMBL" id="KAL3125962.1"/>
    </source>
</evidence>
<keyword evidence="5" id="KW-1133">Transmembrane helix</keyword>
<keyword evidence="8" id="KW-1185">Reference proteome</keyword>
<proteinExistence type="predicted"/>
<dbReference type="GO" id="GO:0006915">
    <property type="term" value="P:apoptotic process"/>
    <property type="evidence" value="ECO:0007669"/>
    <property type="project" value="UniProtKB-KW"/>
</dbReference>